<dbReference type="GO" id="GO:0005524">
    <property type="term" value="F:ATP binding"/>
    <property type="evidence" value="ECO:0007669"/>
    <property type="project" value="InterPro"/>
</dbReference>
<evidence type="ECO:0000313" key="3">
    <source>
        <dbReference type="Proteomes" id="UP000774326"/>
    </source>
</evidence>
<dbReference type="AlphaFoldDB" id="A0A9P8TEG8"/>
<dbReference type="SUPFAM" id="SSF52540">
    <property type="entry name" value="P-loop containing nucleoside triphosphate hydrolases"/>
    <property type="match status" value="1"/>
</dbReference>
<reference evidence="2" key="2">
    <citation type="submission" date="2021-01" db="EMBL/GenBank/DDBJ databases">
        <authorList>
            <person name="Schikora-Tamarit M.A."/>
        </authorList>
    </citation>
    <scope>NUCLEOTIDE SEQUENCE</scope>
    <source>
        <strain evidence="2">CBS2887</strain>
    </source>
</reference>
<comment type="caution">
    <text evidence="2">The sequence shown here is derived from an EMBL/GenBank/DDBJ whole genome shotgun (WGS) entry which is preliminary data.</text>
</comment>
<dbReference type="OrthoDB" id="738517at2759"/>
<reference evidence="2" key="1">
    <citation type="journal article" date="2021" name="Open Biol.">
        <title>Shared evolutionary footprints suggest mitochondrial oxidative damage underlies multiple complex I losses in fungi.</title>
        <authorList>
            <person name="Schikora-Tamarit M.A."/>
            <person name="Marcet-Houben M."/>
            <person name="Nosek J."/>
            <person name="Gabaldon T."/>
        </authorList>
    </citation>
    <scope>NUCLEOTIDE SEQUENCE</scope>
    <source>
        <strain evidence="2">CBS2887</strain>
    </source>
</reference>
<dbReference type="InterPro" id="IPR006083">
    <property type="entry name" value="PRK/URK"/>
</dbReference>
<accession>A0A9P8TEG8</accession>
<organism evidence="2 3">
    <name type="scientific">Wickerhamomyces pijperi</name>
    <name type="common">Yeast</name>
    <name type="synonym">Pichia pijperi</name>
    <dbReference type="NCBI Taxonomy" id="599730"/>
    <lineage>
        <taxon>Eukaryota</taxon>
        <taxon>Fungi</taxon>
        <taxon>Dikarya</taxon>
        <taxon>Ascomycota</taxon>
        <taxon>Saccharomycotina</taxon>
        <taxon>Saccharomycetes</taxon>
        <taxon>Phaffomycetales</taxon>
        <taxon>Wickerhamomycetaceae</taxon>
        <taxon>Wickerhamomyces</taxon>
    </lineage>
</organism>
<dbReference type="InterPro" id="IPR027417">
    <property type="entry name" value="P-loop_NTPase"/>
</dbReference>
<sequence>MPKLVLLLIAGGEYSGKQTISRSLLHKLTFNTPDDSSSNSNNKGSPLRGKVVELDTEYATAQNSQAQVGNEATIGPRNYDFKKLYNDILHLKQETEQQTATKTGDLVLIVHGKYALHDSDILSLATLKIFIDCDPDTRLTRSLQQSVVKSSLLLTKEEKDLKFRDIIDEYFLRIKPEFEEWIIKTRVNADLILRNDYDRFLEGPDLSSAPSTAGTNSGRERVDKEAQKAEDMILELLSDGVLPLIKQRVYLKKDMIERRHNPPSATNLSSASGFNFMGEVFDGEKERFYDLS</sequence>
<keyword evidence="3" id="KW-1185">Reference proteome</keyword>
<evidence type="ECO:0000313" key="2">
    <source>
        <dbReference type="EMBL" id="KAH3675814.1"/>
    </source>
</evidence>
<name>A0A9P8TEG8_WICPI</name>
<dbReference type="Proteomes" id="UP000774326">
    <property type="component" value="Unassembled WGS sequence"/>
</dbReference>
<protein>
    <recommendedName>
        <fullName evidence="1">Phosphoribulokinase/uridine kinase domain-containing protein</fullName>
    </recommendedName>
</protein>
<evidence type="ECO:0000259" key="1">
    <source>
        <dbReference type="Pfam" id="PF00485"/>
    </source>
</evidence>
<proteinExistence type="predicted"/>
<dbReference type="PANTHER" id="PTHR10285">
    <property type="entry name" value="URIDINE KINASE"/>
    <property type="match status" value="1"/>
</dbReference>
<dbReference type="EMBL" id="JAEUBG010005348">
    <property type="protein sequence ID" value="KAH3675814.1"/>
    <property type="molecule type" value="Genomic_DNA"/>
</dbReference>
<dbReference type="Gene3D" id="3.40.50.300">
    <property type="entry name" value="P-loop containing nucleotide triphosphate hydrolases"/>
    <property type="match status" value="1"/>
</dbReference>
<dbReference type="Pfam" id="PF00485">
    <property type="entry name" value="PRK"/>
    <property type="match status" value="1"/>
</dbReference>
<feature type="domain" description="Phosphoribulokinase/uridine kinase" evidence="1">
    <location>
        <begin position="9"/>
        <end position="194"/>
    </location>
</feature>
<dbReference type="GO" id="GO:0016301">
    <property type="term" value="F:kinase activity"/>
    <property type="evidence" value="ECO:0007669"/>
    <property type="project" value="InterPro"/>
</dbReference>
<gene>
    <name evidence="2" type="ORF">WICPIJ_009267</name>
</gene>